<feature type="signal peptide" evidence="3">
    <location>
        <begin position="1"/>
        <end position="21"/>
    </location>
</feature>
<sequence>MRTGILAGAAAGAAGTAALNAATYVDTALRARPAGPIPEDRTSDAPDARGHRASGLASLTGIATGVAIGATFGLLRRAGLRPGPVLGSALIGATTMASTNASMIALGVTDPRDWTVTDWLSDALPHLAYGAVTDAVLRALDR</sequence>
<feature type="chain" id="PRO_5039540909" description="DUF1440 domain-containing protein" evidence="3">
    <location>
        <begin position="22"/>
        <end position="142"/>
    </location>
</feature>
<proteinExistence type="predicted"/>
<keyword evidence="2" id="KW-0472">Membrane</keyword>
<feature type="compositionally biased region" description="Basic and acidic residues" evidence="1">
    <location>
        <begin position="38"/>
        <end position="50"/>
    </location>
</feature>
<evidence type="ECO:0000256" key="3">
    <source>
        <dbReference type="SAM" id="SignalP"/>
    </source>
</evidence>
<keyword evidence="2" id="KW-1133">Transmembrane helix</keyword>
<evidence type="ECO:0000313" key="5">
    <source>
        <dbReference type="Proteomes" id="UP000219612"/>
    </source>
</evidence>
<dbReference type="Proteomes" id="UP000219612">
    <property type="component" value="Unassembled WGS sequence"/>
</dbReference>
<protein>
    <recommendedName>
        <fullName evidence="6">DUF1440 domain-containing protein</fullName>
    </recommendedName>
</protein>
<dbReference type="RefSeq" id="WP_097328997.1">
    <property type="nucleotide sequence ID" value="NZ_OBDY01000047.1"/>
</dbReference>
<dbReference type="AlphaFoldDB" id="A0A285KLK5"/>
<name>A0A285KLK5_9ACTN</name>
<reference evidence="4 5" key="1">
    <citation type="submission" date="2017-09" db="EMBL/GenBank/DDBJ databases">
        <authorList>
            <person name="Ehlers B."/>
            <person name="Leendertz F.H."/>
        </authorList>
    </citation>
    <scope>NUCLEOTIDE SEQUENCE [LARGE SCALE GENOMIC DNA]</scope>
    <source>
        <strain evidence="4 5">CGMCC 4.6857</strain>
    </source>
</reference>
<keyword evidence="2" id="KW-0812">Transmembrane</keyword>
<dbReference type="OrthoDB" id="4569917at2"/>
<keyword evidence="5" id="KW-1185">Reference proteome</keyword>
<evidence type="ECO:0008006" key="6">
    <source>
        <dbReference type="Google" id="ProtNLM"/>
    </source>
</evidence>
<gene>
    <name evidence="4" type="ORF">SAMN05421748_14729</name>
</gene>
<evidence type="ECO:0000256" key="1">
    <source>
        <dbReference type="SAM" id="MobiDB-lite"/>
    </source>
</evidence>
<feature type="transmembrane region" description="Helical" evidence="2">
    <location>
        <begin position="56"/>
        <end position="75"/>
    </location>
</feature>
<keyword evidence="3" id="KW-0732">Signal</keyword>
<feature type="region of interest" description="Disordered" evidence="1">
    <location>
        <begin position="33"/>
        <end position="52"/>
    </location>
</feature>
<dbReference type="EMBL" id="OBDY01000047">
    <property type="protein sequence ID" value="SNY73532.1"/>
    <property type="molecule type" value="Genomic_DNA"/>
</dbReference>
<organism evidence="4 5">
    <name type="scientific">Paractinoplanes atraurantiacus</name>
    <dbReference type="NCBI Taxonomy" id="1036182"/>
    <lineage>
        <taxon>Bacteria</taxon>
        <taxon>Bacillati</taxon>
        <taxon>Actinomycetota</taxon>
        <taxon>Actinomycetes</taxon>
        <taxon>Micromonosporales</taxon>
        <taxon>Micromonosporaceae</taxon>
        <taxon>Paractinoplanes</taxon>
    </lineage>
</organism>
<evidence type="ECO:0000256" key="2">
    <source>
        <dbReference type="SAM" id="Phobius"/>
    </source>
</evidence>
<evidence type="ECO:0000313" key="4">
    <source>
        <dbReference type="EMBL" id="SNY73532.1"/>
    </source>
</evidence>
<accession>A0A285KLK5</accession>